<proteinExistence type="predicted"/>
<reference evidence="8 9" key="1">
    <citation type="submission" date="2018-09" db="EMBL/GenBank/DDBJ databases">
        <title>Whole genome based analysis of evolution and adaptive divergence in Indian and Brazilian strains of Azospirillum brasilense.</title>
        <authorList>
            <person name="Singh C."/>
            <person name="Tripathi A.K."/>
        </authorList>
    </citation>
    <scope>NUCLEOTIDE SEQUENCE [LARGE SCALE GENOMIC DNA]</scope>
    <source>
        <strain evidence="8 9">MTCC4038</strain>
        <plasmid evidence="8 9">p1</plasmid>
    </source>
</reference>
<feature type="transmembrane region" description="Helical" evidence="6">
    <location>
        <begin position="71"/>
        <end position="91"/>
    </location>
</feature>
<feature type="transmembrane region" description="Helical" evidence="6">
    <location>
        <begin position="40"/>
        <end position="65"/>
    </location>
</feature>
<protein>
    <submittedName>
        <fullName evidence="8">LysE family translocator</fullName>
    </submittedName>
</protein>
<keyword evidence="5 6" id="KW-0472">Membrane</keyword>
<evidence type="ECO:0000256" key="3">
    <source>
        <dbReference type="ARBA" id="ARBA00022692"/>
    </source>
</evidence>
<evidence type="ECO:0000256" key="5">
    <source>
        <dbReference type="ARBA" id="ARBA00023136"/>
    </source>
</evidence>
<dbReference type="GeneID" id="56451244"/>
<sequence length="203" mass="21301">MSPADFLLMAGACLYFMATPGPGIFAVVARSLALGWRRNLGFLAGMVVGDLVLLALALGGLAAVAHAFEELFTLLRFAAAGYLIWLGIRTWRAPVTLGGHLPEAEGAQLRGFASGLALTLSNPKTILFYMAFLPAFVDLTRVSATEAMLMAGIVVGVLSTVLLTYAMAASRTRHLFRSERAMKALNQGAGSLMIGAGVAVAAR</sequence>
<feature type="transmembrane region" description="Helical" evidence="6">
    <location>
        <begin position="148"/>
        <end position="168"/>
    </location>
</feature>
<dbReference type="Proteomes" id="UP000298774">
    <property type="component" value="Plasmid p1"/>
</dbReference>
<evidence type="ECO:0000313" key="9">
    <source>
        <dbReference type="Proteomes" id="UP000298774"/>
    </source>
</evidence>
<keyword evidence="4 6" id="KW-1133">Transmembrane helix</keyword>
<evidence type="ECO:0000313" key="8">
    <source>
        <dbReference type="EMBL" id="QCO10938.1"/>
    </source>
</evidence>
<geneLocation type="plasmid" evidence="8 9">
    <name>p1</name>
</geneLocation>
<dbReference type="PANTHER" id="PTHR30086">
    <property type="entry name" value="ARGININE EXPORTER PROTEIN ARGO"/>
    <property type="match status" value="1"/>
</dbReference>
<dbReference type="Proteomes" id="UP001277471">
    <property type="component" value="Unassembled WGS sequence"/>
</dbReference>
<name>A0A0P0ET64_AZOBR</name>
<evidence type="ECO:0000256" key="1">
    <source>
        <dbReference type="ARBA" id="ARBA00004651"/>
    </source>
</evidence>
<dbReference type="GO" id="GO:0005886">
    <property type="term" value="C:plasma membrane"/>
    <property type="evidence" value="ECO:0007669"/>
    <property type="project" value="UniProtKB-SubCell"/>
</dbReference>
<dbReference type="PANTHER" id="PTHR30086:SF20">
    <property type="entry name" value="ARGININE EXPORTER PROTEIN ARGO-RELATED"/>
    <property type="match status" value="1"/>
</dbReference>
<evidence type="ECO:0000256" key="6">
    <source>
        <dbReference type="SAM" id="Phobius"/>
    </source>
</evidence>
<keyword evidence="10" id="KW-1185">Reference proteome</keyword>
<organism evidence="8 9">
    <name type="scientific">Azospirillum brasilense</name>
    <dbReference type="NCBI Taxonomy" id="192"/>
    <lineage>
        <taxon>Bacteria</taxon>
        <taxon>Pseudomonadati</taxon>
        <taxon>Pseudomonadota</taxon>
        <taxon>Alphaproteobacteria</taxon>
        <taxon>Rhodospirillales</taxon>
        <taxon>Azospirillaceae</taxon>
        <taxon>Azospirillum</taxon>
    </lineage>
</organism>
<dbReference type="AlphaFoldDB" id="A0A0P0ET64"/>
<feature type="transmembrane region" description="Helical" evidence="6">
    <location>
        <begin position="112"/>
        <end position="136"/>
    </location>
</feature>
<evidence type="ECO:0000256" key="4">
    <source>
        <dbReference type="ARBA" id="ARBA00022989"/>
    </source>
</evidence>
<dbReference type="KEGG" id="abf:AMK58_19310"/>
<dbReference type="EMBL" id="CP032340">
    <property type="protein sequence ID" value="QCO10938.1"/>
    <property type="molecule type" value="Genomic_DNA"/>
</dbReference>
<reference evidence="7 10" key="2">
    <citation type="submission" date="2023-11" db="EMBL/GenBank/DDBJ databases">
        <title>MicrobeMod: A computational toolkit for identifying prokaryotic methylation and restriction-modification with nanopore sequencing.</title>
        <authorList>
            <person name="Crits-Christoph A."/>
            <person name="Kang S.C."/>
            <person name="Lee H."/>
            <person name="Ostrov N."/>
        </authorList>
    </citation>
    <scope>NUCLEOTIDE SEQUENCE [LARGE SCALE GENOMIC DNA]</scope>
    <source>
        <strain evidence="7 10">ATCC 29145</strain>
    </source>
</reference>
<keyword evidence="3 6" id="KW-0812">Transmembrane</keyword>
<accession>A0A0P0ET64</accession>
<comment type="subcellular location">
    <subcellularLocation>
        <location evidence="1">Cell membrane</location>
        <topology evidence="1">Multi-pass membrane protein</topology>
    </subcellularLocation>
</comment>
<keyword evidence="2" id="KW-1003">Cell membrane</keyword>
<dbReference type="InterPro" id="IPR001123">
    <property type="entry name" value="LeuE-type"/>
</dbReference>
<gene>
    <name evidence="8" type="ORF">D3868_17995</name>
    <name evidence="7" type="ORF">SIM66_13660</name>
</gene>
<evidence type="ECO:0000313" key="7">
    <source>
        <dbReference type="EMBL" id="MDX5952234.1"/>
    </source>
</evidence>
<evidence type="ECO:0000256" key="2">
    <source>
        <dbReference type="ARBA" id="ARBA00022475"/>
    </source>
</evidence>
<dbReference type="EMBL" id="JAWXYC010000003">
    <property type="protein sequence ID" value="MDX5952234.1"/>
    <property type="molecule type" value="Genomic_DNA"/>
</dbReference>
<feature type="transmembrane region" description="Helical" evidence="6">
    <location>
        <begin position="6"/>
        <end position="28"/>
    </location>
</feature>
<dbReference type="RefSeq" id="WP_051140587.1">
    <property type="nucleotide sequence ID" value="NZ_CP012915.1"/>
</dbReference>
<dbReference type="Pfam" id="PF01810">
    <property type="entry name" value="LysE"/>
    <property type="match status" value="1"/>
</dbReference>
<dbReference type="PIRSF" id="PIRSF006324">
    <property type="entry name" value="LeuE"/>
    <property type="match status" value="1"/>
</dbReference>
<evidence type="ECO:0000313" key="10">
    <source>
        <dbReference type="Proteomes" id="UP001277471"/>
    </source>
</evidence>
<dbReference type="GO" id="GO:0015171">
    <property type="term" value="F:amino acid transmembrane transporter activity"/>
    <property type="evidence" value="ECO:0007669"/>
    <property type="project" value="TreeGrafter"/>
</dbReference>
<keyword evidence="8" id="KW-0614">Plasmid</keyword>